<dbReference type="SMART" id="SM00812">
    <property type="entry name" value="Alpha_L_fucos"/>
    <property type="match status" value="1"/>
</dbReference>
<comment type="function">
    <text evidence="1">Alpha-L-fucosidase is responsible for hydrolyzing the alpha-1,6-linked fucose joined to the reducing-end N-acetylglucosamine of the carbohydrate moieties of glycoproteins.</text>
</comment>
<evidence type="ECO:0000259" key="7">
    <source>
        <dbReference type="Pfam" id="PF01120"/>
    </source>
</evidence>
<sequence>MKKIFLLVLICLFTQATYAQSEQEFETDTIILNRIEKWKDLKFGFMMHWGIYSQWGVVESWSICNEPWITRNGENYVDYVKRYQDLNKTFNPTKFNPEYWAEVANKAGMKYVVFTTKHHDGFSMFDTKETSYSITDKSCPYSLNPKADITAEVVKEFRKKNFWIGLYFSKPDWHCKDYWAPEWATPDRNVNYDIDKYPERWKKYCDFTFNQIKELTTNYGNIDILWLDGGWVRPQWSLNEESESWLGCYKRIQDINMPKIASMARENNSDLLIVDRSVHGKYENYRTPEQEVPDKPLNYPWETCMTMGDSWSYVPNDNYKSTNKLIHLLVDIVSKGGNFLLNVAPDANGELPIAAIERMKEIGSWLDINGEAIYETRPISPYKDNNLCFTQNKIGKIYGIYLLDEGNNLPEYIEFNFPNEIKTGNIKIKGTNIKAKLIKQVKGYKIIIPKKLKENQPSQHAVVFCL</sequence>
<protein>
    <recommendedName>
        <fullName evidence="3">alpha-L-fucosidase</fullName>
        <ecNumber evidence="3">3.2.1.51</ecNumber>
    </recommendedName>
</protein>
<dbReference type="PANTHER" id="PTHR10030:SF37">
    <property type="entry name" value="ALPHA-L-FUCOSIDASE-RELATED"/>
    <property type="match status" value="1"/>
</dbReference>
<dbReference type="Gene3D" id="3.20.20.80">
    <property type="entry name" value="Glycosidases"/>
    <property type="match status" value="1"/>
</dbReference>
<dbReference type="PANTHER" id="PTHR10030">
    <property type="entry name" value="ALPHA-L-FUCOSIDASE"/>
    <property type="match status" value="1"/>
</dbReference>
<dbReference type="GO" id="GO:0016139">
    <property type="term" value="P:glycoside catabolic process"/>
    <property type="evidence" value="ECO:0007669"/>
    <property type="project" value="TreeGrafter"/>
</dbReference>
<accession>A0A644W5P9</accession>
<proteinExistence type="inferred from homology"/>
<evidence type="ECO:0000256" key="1">
    <source>
        <dbReference type="ARBA" id="ARBA00004071"/>
    </source>
</evidence>
<dbReference type="EMBL" id="VSSQ01000635">
    <property type="protein sequence ID" value="MPL98907.1"/>
    <property type="molecule type" value="Genomic_DNA"/>
</dbReference>
<keyword evidence="4" id="KW-0732">Signal</keyword>
<comment type="caution">
    <text evidence="8">The sequence shown here is derived from an EMBL/GenBank/DDBJ whole genome shotgun (WGS) entry which is preliminary data.</text>
</comment>
<dbReference type="InterPro" id="IPR017853">
    <property type="entry name" value="GH"/>
</dbReference>
<dbReference type="GO" id="GO:0004560">
    <property type="term" value="F:alpha-L-fucosidase activity"/>
    <property type="evidence" value="ECO:0007669"/>
    <property type="project" value="InterPro"/>
</dbReference>
<evidence type="ECO:0000256" key="2">
    <source>
        <dbReference type="ARBA" id="ARBA00007951"/>
    </source>
</evidence>
<reference evidence="8" key="1">
    <citation type="submission" date="2019-08" db="EMBL/GenBank/DDBJ databases">
        <authorList>
            <person name="Kucharzyk K."/>
            <person name="Murdoch R.W."/>
            <person name="Higgins S."/>
            <person name="Loffler F."/>
        </authorList>
    </citation>
    <scope>NUCLEOTIDE SEQUENCE</scope>
</reference>
<evidence type="ECO:0000256" key="6">
    <source>
        <dbReference type="ARBA" id="ARBA00023295"/>
    </source>
</evidence>
<evidence type="ECO:0000256" key="4">
    <source>
        <dbReference type="ARBA" id="ARBA00022729"/>
    </source>
</evidence>
<evidence type="ECO:0000256" key="5">
    <source>
        <dbReference type="ARBA" id="ARBA00022801"/>
    </source>
</evidence>
<evidence type="ECO:0000313" key="8">
    <source>
        <dbReference type="EMBL" id="MPL98907.1"/>
    </source>
</evidence>
<feature type="domain" description="Glycoside hydrolase family 29 N-terminal" evidence="7">
    <location>
        <begin position="15"/>
        <end position="371"/>
    </location>
</feature>
<dbReference type="InterPro" id="IPR000933">
    <property type="entry name" value="Glyco_hydro_29"/>
</dbReference>
<keyword evidence="6" id="KW-0326">Glycosidase</keyword>
<name>A0A644W5P9_9ZZZZ</name>
<comment type="similarity">
    <text evidence="2">Belongs to the glycosyl hydrolase 29 family.</text>
</comment>
<dbReference type="InterPro" id="IPR016286">
    <property type="entry name" value="FUC_metazoa-typ"/>
</dbReference>
<dbReference type="SUPFAM" id="SSF51445">
    <property type="entry name" value="(Trans)glycosidases"/>
    <property type="match status" value="1"/>
</dbReference>
<keyword evidence="5" id="KW-0378">Hydrolase</keyword>
<dbReference type="PIRSF" id="PIRSF001092">
    <property type="entry name" value="Alpha-L-fucosidase"/>
    <property type="match status" value="1"/>
</dbReference>
<dbReference type="Pfam" id="PF01120">
    <property type="entry name" value="Alpha_L_fucos"/>
    <property type="match status" value="1"/>
</dbReference>
<dbReference type="InterPro" id="IPR057739">
    <property type="entry name" value="Glyco_hydro_29_N"/>
</dbReference>
<organism evidence="8">
    <name type="scientific">bioreactor metagenome</name>
    <dbReference type="NCBI Taxonomy" id="1076179"/>
    <lineage>
        <taxon>unclassified sequences</taxon>
        <taxon>metagenomes</taxon>
        <taxon>ecological metagenomes</taxon>
    </lineage>
</organism>
<gene>
    <name evidence="8" type="ORF">SDC9_45119</name>
</gene>
<dbReference type="AlphaFoldDB" id="A0A644W5P9"/>
<dbReference type="GO" id="GO:0005764">
    <property type="term" value="C:lysosome"/>
    <property type="evidence" value="ECO:0007669"/>
    <property type="project" value="TreeGrafter"/>
</dbReference>
<evidence type="ECO:0000256" key="3">
    <source>
        <dbReference type="ARBA" id="ARBA00012662"/>
    </source>
</evidence>
<dbReference type="GO" id="GO:0006004">
    <property type="term" value="P:fucose metabolic process"/>
    <property type="evidence" value="ECO:0007669"/>
    <property type="project" value="InterPro"/>
</dbReference>
<dbReference type="EC" id="3.2.1.51" evidence="3"/>